<protein>
    <recommendedName>
        <fullName evidence="2">G domain-containing protein</fullName>
    </recommendedName>
</protein>
<dbReference type="OrthoDB" id="8954335at2759"/>
<evidence type="ECO:0000313" key="4">
    <source>
        <dbReference type="Proteomes" id="UP000298030"/>
    </source>
</evidence>
<evidence type="ECO:0000259" key="2">
    <source>
        <dbReference type="Pfam" id="PF01926"/>
    </source>
</evidence>
<dbReference type="GO" id="GO:0005525">
    <property type="term" value="F:GTP binding"/>
    <property type="evidence" value="ECO:0007669"/>
    <property type="project" value="InterPro"/>
</dbReference>
<dbReference type="AlphaFoldDB" id="A0A4Y7SFC9"/>
<keyword evidence="1" id="KW-0175">Coiled coil</keyword>
<comment type="caution">
    <text evidence="3">The sequence shown here is derived from an EMBL/GenBank/DDBJ whole genome shotgun (WGS) entry which is preliminary data.</text>
</comment>
<dbReference type="Pfam" id="PF01926">
    <property type="entry name" value="MMR_HSR1"/>
    <property type="match status" value="1"/>
</dbReference>
<evidence type="ECO:0000256" key="1">
    <source>
        <dbReference type="SAM" id="Coils"/>
    </source>
</evidence>
<proteinExistence type="predicted"/>
<feature type="coiled-coil region" evidence="1">
    <location>
        <begin position="257"/>
        <end position="284"/>
    </location>
</feature>
<dbReference type="Proteomes" id="UP000298030">
    <property type="component" value="Unassembled WGS sequence"/>
</dbReference>
<dbReference type="EMBL" id="QPFP01000137">
    <property type="protein sequence ID" value="TEB20527.1"/>
    <property type="molecule type" value="Genomic_DNA"/>
</dbReference>
<dbReference type="InterPro" id="IPR027417">
    <property type="entry name" value="P-loop_NTPase"/>
</dbReference>
<dbReference type="InterPro" id="IPR006073">
    <property type="entry name" value="GTP-bd"/>
</dbReference>
<dbReference type="SUPFAM" id="SSF52540">
    <property type="entry name" value="P-loop containing nucleoside triphosphate hydrolases"/>
    <property type="match status" value="1"/>
</dbReference>
<dbReference type="Gene3D" id="3.40.50.300">
    <property type="entry name" value="P-loop containing nucleotide triphosphate hydrolases"/>
    <property type="match status" value="1"/>
</dbReference>
<keyword evidence="4" id="KW-1185">Reference proteome</keyword>
<name>A0A4Y7SFC9_COPMI</name>
<reference evidence="3 4" key="1">
    <citation type="journal article" date="2019" name="Nat. Ecol. Evol.">
        <title>Megaphylogeny resolves global patterns of mushroom evolution.</title>
        <authorList>
            <person name="Varga T."/>
            <person name="Krizsan K."/>
            <person name="Foldi C."/>
            <person name="Dima B."/>
            <person name="Sanchez-Garcia M."/>
            <person name="Sanchez-Ramirez S."/>
            <person name="Szollosi G.J."/>
            <person name="Szarkandi J.G."/>
            <person name="Papp V."/>
            <person name="Albert L."/>
            <person name="Andreopoulos W."/>
            <person name="Angelini C."/>
            <person name="Antonin V."/>
            <person name="Barry K.W."/>
            <person name="Bougher N.L."/>
            <person name="Buchanan P."/>
            <person name="Buyck B."/>
            <person name="Bense V."/>
            <person name="Catcheside P."/>
            <person name="Chovatia M."/>
            <person name="Cooper J."/>
            <person name="Damon W."/>
            <person name="Desjardin D."/>
            <person name="Finy P."/>
            <person name="Geml J."/>
            <person name="Haridas S."/>
            <person name="Hughes K."/>
            <person name="Justo A."/>
            <person name="Karasinski D."/>
            <person name="Kautmanova I."/>
            <person name="Kiss B."/>
            <person name="Kocsube S."/>
            <person name="Kotiranta H."/>
            <person name="LaButti K.M."/>
            <person name="Lechner B.E."/>
            <person name="Liimatainen K."/>
            <person name="Lipzen A."/>
            <person name="Lukacs Z."/>
            <person name="Mihaltcheva S."/>
            <person name="Morgado L.N."/>
            <person name="Niskanen T."/>
            <person name="Noordeloos M.E."/>
            <person name="Ohm R.A."/>
            <person name="Ortiz-Santana B."/>
            <person name="Ovrebo C."/>
            <person name="Racz N."/>
            <person name="Riley R."/>
            <person name="Savchenko A."/>
            <person name="Shiryaev A."/>
            <person name="Soop K."/>
            <person name="Spirin V."/>
            <person name="Szebenyi C."/>
            <person name="Tomsovsky M."/>
            <person name="Tulloss R.E."/>
            <person name="Uehling J."/>
            <person name="Grigoriev I.V."/>
            <person name="Vagvolgyi C."/>
            <person name="Papp T."/>
            <person name="Martin F.M."/>
            <person name="Miettinen O."/>
            <person name="Hibbett D.S."/>
            <person name="Nagy L.G."/>
        </authorList>
    </citation>
    <scope>NUCLEOTIDE SEQUENCE [LARGE SCALE GENOMIC DNA]</scope>
    <source>
        <strain evidence="3 4">FP101781</strain>
    </source>
</reference>
<sequence length="329" mass="37168">MARKRLVDAALEDGLDTDIVIPPGCNSVMGPTKAGKSSFLNDLLGKPDVFKVGSKLASCTEVIASRAVNHAPQEYTQLNRLLNGRRIVLVDTPGFDDTYMGDEEILSRISEWLTRSYRKKMLVGGVLYLHDMSRDGFPGSLLRNLTLFTKLCGHDAMEQVAFVTTKWDRLRNTKEGDDRIAELSEDFWRENIANGAQVFHVQPPNSNSRLSPLHMKPWKIIHQIVVAADTRDVEDRILQIQREIVDDQRFLPETEAGKELRFTLAALLEKAKELKRRAREDARAGRPTESLEARQKEIDRIATQLKALRPPGLLTRAKRFFGLLGNVEP</sequence>
<evidence type="ECO:0000313" key="3">
    <source>
        <dbReference type="EMBL" id="TEB20527.1"/>
    </source>
</evidence>
<organism evidence="3 4">
    <name type="scientific">Coprinellus micaceus</name>
    <name type="common">Glistening ink-cap mushroom</name>
    <name type="synonym">Coprinus micaceus</name>
    <dbReference type="NCBI Taxonomy" id="71717"/>
    <lineage>
        <taxon>Eukaryota</taxon>
        <taxon>Fungi</taxon>
        <taxon>Dikarya</taxon>
        <taxon>Basidiomycota</taxon>
        <taxon>Agaricomycotina</taxon>
        <taxon>Agaricomycetes</taxon>
        <taxon>Agaricomycetidae</taxon>
        <taxon>Agaricales</taxon>
        <taxon>Agaricineae</taxon>
        <taxon>Psathyrellaceae</taxon>
        <taxon>Coprinellus</taxon>
    </lineage>
</organism>
<gene>
    <name evidence="3" type="ORF">FA13DRAFT_1644482</name>
</gene>
<feature type="domain" description="G" evidence="2">
    <location>
        <begin position="28"/>
        <end position="105"/>
    </location>
</feature>
<accession>A0A4Y7SFC9</accession>